<dbReference type="STRING" id="930146.SAMN05192533_103354"/>
<dbReference type="OrthoDB" id="43862at2"/>
<reference evidence="3" key="1">
    <citation type="submission" date="2016-10" db="EMBL/GenBank/DDBJ databases">
        <authorList>
            <person name="Varghese N."/>
            <person name="Submissions S."/>
        </authorList>
    </citation>
    <scope>NUCLEOTIDE SEQUENCE [LARGE SCALE GENOMIC DNA]</scope>
    <source>
        <strain evidence="3">B48,IBRC-M 10115,DSM 25386,CECT 8001</strain>
    </source>
</reference>
<protein>
    <submittedName>
        <fullName evidence="2">Methyltransferase domain-containing protein</fullName>
    </submittedName>
</protein>
<dbReference type="PANTHER" id="PTHR43591:SF110">
    <property type="entry name" value="RHODANESE DOMAIN-CONTAINING PROTEIN"/>
    <property type="match status" value="1"/>
</dbReference>
<dbReference type="Proteomes" id="UP000198553">
    <property type="component" value="Unassembled WGS sequence"/>
</dbReference>
<dbReference type="RefSeq" id="WP_090742701.1">
    <property type="nucleotide sequence ID" value="NZ_FOBW01000003.1"/>
</dbReference>
<dbReference type="InterPro" id="IPR041698">
    <property type="entry name" value="Methyltransf_25"/>
</dbReference>
<dbReference type="CDD" id="cd02440">
    <property type="entry name" value="AdoMet_MTases"/>
    <property type="match status" value="1"/>
</dbReference>
<dbReference type="EMBL" id="FOBW01000003">
    <property type="protein sequence ID" value="SEM55851.1"/>
    <property type="molecule type" value="Genomic_DNA"/>
</dbReference>
<dbReference type="Gene3D" id="3.40.50.150">
    <property type="entry name" value="Vaccinia Virus protein VP39"/>
    <property type="match status" value="1"/>
</dbReference>
<feature type="domain" description="Methyltransferase" evidence="1">
    <location>
        <begin position="40"/>
        <end position="132"/>
    </location>
</feature>
<dbReference type="PANTHER" id="PTHR43591">
    <property type="entry name" value="METHYLTRANSFERASE"/>
    <property type="match status" value="1"/>
</dbReference>
<dbReference type="Pfam" id="PF13649">
    <property type="entry name" value="Methyltransf_25"/>
    <property type="match status" value="1"/>
</dbReference>
<keyword evidence="3" id="KW-1185">Reference proteome</keyword>
<keyword evidence="2" id="KW-0808">Transferase</keyword>
<organism evidence="2 3">
    <name type="scientific">Mesobacillus persicus</name>
    <dbReference type="NCBI Taxonomy" id="930146"/>
    <lineage>
        <taxon>Bacteria</taxon>
        <taxon>Bacillati</taxon>
        <taxon>Bacillota</taxon>
        <taxon>Bacilli</taxon>
        <taxon>Bacillales</taxon>
        <taxon>Bacillaceae</taxon>
        <taxon>Mesobacillus</taxon>
    </lineage>
</organism>
<accession>A0A1H7ZCA6</accession>
<sequence length="240" mass="26866">MRFGYQDALAYGGVTEAHPGGFSLTKRILKEEGIRPGATVLDAGCGMGLTSAYLASEFNCKVYAVDAHPLMLKHASARVKKEKLPVKVLKGNIENLPFPDDSFDYVVTESATIFTNISNTLAEYFRVLKPSGVLIATELCCEAPLQKDEEEKIKRFYKMGKIPTEKEWYSALAGLGFTNIDVLKSSSILQELQSYQVDFDKEAKTVRLDPAIEEILNEHSLLMMEYAEELGYRVFRCVKK</sequence>
<dbReference type="SUPFAM" id="SSF53335">
    <property type="entry name" value="S-adenosyl-L-methionine-dependent methyltransferases"/>
    <property type="match status" value="1"/>
</dbReference>
<dbReference type="AlphaFoldDB" id="A0A1H7ZCA6"/>
<gene>
    <name evidence="2" type="ORF">SAMN05192533_103354</name>
</gene>
<dbReference type="InterPro" id="IPR029063">
    <property type="entry name" value="SAM-dependent_MTases_sf"/>
</dbReference>
<evidence type="ECO:0000313" key="3">
    <source>
        <dbReference type="Proteomes" id="UP000198553"/>
    </source>
</evidence>
<keyword evidence="2" id="KW-0489">Methyltransferase</keyword>
<evidence type="ECO:0000259" key="1">
    <source>
        <dbReference type="Pfam" id="PF13649"/>
    </source>
</evidence>
<name>A0A1H7ZCA6_9BACI</name>
<evidence type="ECO:0000313" key="2">
    <source>
        <dbReference type="EMBL" id="SEM55851.1"/>
    </source>
</evidence>
<proteinExistence type="predicted"/>
<dbReference type="GO" id="GO:0032259">
    <property type="term" value="P:methylation"/>
    <property type="evidence" value="ECO:0007669"/>
    <property type="project" value="UniProtKB-KW"/>
</dbReference>
<dbReference type="GO" id="GO:0008168">
    <property type="term" value="F:methyltransferase activity"/>
    <property type="evidence" value="ECO:0007669"/>
    <property type="project" value="UniProtKB-KW"/>
</dbReference>